<evidence type="ECO:0000256" key="4">
    <source>
        <dbReference type="ARBA" id="ARBA00049985"/>
    </source>
</evidence>
<protein>
    <submittedName>
        <fullName evidence="6">ATP-binding cassette domain-containing protein</fullName>
    </submittedName>
</protein>
<name>A0ABU3NLB0_9CHLR</name>
<dbReference type="InterPro" id="IPR027417">
    <property type="entry name" value="P-loop_NTPase"/>
</dbReference>
<dbReference type="InterPro" id="IPR003593">
    <property type="entry name" value="AAA+_ATPase"/>
</dbReference>
<dbReference type="Pfam" id="PF00005">
    <property type="entry name" value="ABC_tran"/>
    <property type="match status" value="1"/>
</dbReference>
<dbReference type="PANTHER" id="PTHR43582">
    <property type="entry name" value="LINEARMYCIN RESISTANCE ATP-BINDING PROTEIN LNRL"/>
    <property type="match status" value="1"/>
</dbReference>
<keyword evidence="7" id="KW-1185">Reference proteome</keyword>
<dbReference type="PANTHER" id="PTHR43582:SF2">
    <property type="entry name" value="LINEARMYCIN RESISTANCE ATP-BINDING PROTEIN LNRL"/>
    <property type="match status" value="1"/>
</dbReference>
<dbReference type="Proteomes" id="UP001254165">
    <property type="component" value="Unassembled WGS sequence"/>
</dbReference>
<evidence type="ECO:0000313" key="7">
    <source>
        <dbReference type="Proteomes" id="UP001254165"/>
    </source>
</evidence>
<comment type="caution">
    <text evidence="6">The sequence shown here is derived from an EMBL/GenBank/DDBJ whole genome shotgun (WGS) entry which is preliminary data.</text>
</comment>
<comment type="subcellular location">
    <subcellularLocation>
        <location evidence="1">Cell membrane</location>
        <topology evidence="1">Peripheral membrane protein</topology>
        <orientation evidence="1">Cytoplasmic side</orientation>
    </subcellularLocation>
</comment>
<evidence type="ECO:0000259" key="5">
    <source>
        <dbReference type="PROSITE" id="PS50893"/>
    </source>
</evidence>
<dbReference type="GO" id="GO:0005524">
    <property type="term" value="F:ATP binding"/>
    <property type="evidence" value="ECO:0007669"/>
    <property type="project" value="UniProtKB-KW"/>
</dbReference>
<dbReference type="PROSITE" id="PS00211">
    <property type="entry name" value="ABC_TRANSPORTER_1"/>
    <property type="match status" value="1"/>
</dbReference>
<dbReference type="SUPFAM" id="SSF52540">
    <property type="entry name" value="P-loop containing nucleoside triphosphate hydrolases"/>
    <property type="match status" value="1"/>
</dbReference>
<organism evidence="6 7">
    <name type="scientific">Thermanaerothrix solaris</name>
    <dbReference type="NCBI Taxonomy" id="3058434"/>
    <lineage>
        <taxon>Bacteria</taxon>
        <taxon>Bacillati</taxon>
        <taxon>Chloroflexota</taxon>
        <taxon>Anaerolineae</taxon>
        <taxon>Anaerolineales</taxon>
        <taxon>Anaerolineaceae</taxon>
        <taxon>Thermanaerothrix</taxon>
    </lineage>
</organism>
<accession>A0ABU3NLB0</accession>
<sequence length="311" mass="34997">MIRVQNLTKRFGHLTAVDDLNFEVREGEIFSLLGPNGAGKTTTISILSTLLLPTSGEAWIGGYSILKHPLEVRRLIGVVPQEIALYQDLSGYENLWFWGQMYGLKDKELRQRIHSTLEQVGLSEKANQKVRTYSGGMKRRLNLAAGLLHRPRVLFLDEPTVGIDPQSRRAILDFVKSLNHEGITILYTTHYMEEAQELSHRVGIMDHGRLIALGTQLELLQQVGEHDTLVLTFEDDMNPMLPLEALNNVPGVVNVIQEDHRLKVLTHASGEILPHLIAVCLEHGMRIRSVEISEPNLEAVFLKLTGRALRD</sequence>
<dbReference type="NCBIfam" id="TIGR01188">
    <property type="entry name" value="drrA"/>
    <property type="match status" value="1"/>
</dbReference>
<dbReference type="InterPro" id="IPR005894">
    <property type="entry name" value="DrrA"/>
</dbReference>
<comment type="similarity">
    <text evidence="4">Belongs to the ABC transporter superfamily. Drug exporter-1 (DrugE1) (TC 3.A.1.105) family.</text>
</comment>
<dbReference type="RefSeq" id="WP_315624245.1">
    <property type="nucleotide sequence ID" value="NZ_JAUHMF010000001.1"/>
</dbReference>
<proteinExistence type="inferred from homology"/>
<keyword evidence="3 6" id="KW-0067">ATP-binding</keyword>
<evidence type="ECO:0000313" key="6">
    <source>
        <dbReference type="EMBL" id="MDT8897582.1"/>
    </source>
</evidence>
<dbReference type="InterPro" id="IPR003439">
    <property type="entry name" value="ABC_transporter-like_ATP-bd"/>
</dbReference>
<dbReference type="Gene3D" id="3.40.50.300">
    <property type="entry name" value="P-loop containing nucleotide triphosphate hydrolases"/>
    <property type="match status" value="1"/>
</dbReference>
<dbReference type="PROSITE" id="PS50893">
    <property type="entry name" value="ABC_TRANSPORTER_2"/>
    <property type="match status" value="1"/>
</dbReference>
<evidence type="ECO:0000256" key="1">
    <source>
        <dbReference type="ARBA" id="ARBA00004413"/>
    </source>
</evidence>
<dbReference type="EMBL" id="JAUHMF010000001">
    <property type="protein sequence ID" value="MDT8897582.1"/>
    <property type="molecule type" value="Genomic_DNA"/>
</dbReference>
<dbReference type="InterPro" id="IPR017871">
    <property type="entry name" value="ABC_transporter-like_CS"/>
</dbReference>
<gene>
    <name evidence="6" type="ORF">QYE77_04830</name>
</gene>
<feature type="domain" description="ABC transporter" evidence="5">
    <location>
        <begin position="2"/>
        <end position="232"/>
    </location>
</feature>
<reference evidence="6 7" key="1">
    <citation type="submission" date="2023-07" db="EMBL/GenBank/DDBJ databases">
        <title>Novel species of Thermanaerothrix with wide hydrolytic capabilities.</title>
        <authorList>
            <person name="Zayulina K.S."/>
            <person name="Podosokorskaya O.A."/>
            <person name="Elcheninov A.G."/>
        </authorList>
    </citation>
    <scope>NUCLEOTIDE SEQUENCE [LARGE SCALE GENOMIC DNA]</scope>
    <source>
        <strain evidence="6 7">4228-RoL</strain>
    </source>
</reference>
<dbReference type="SMART" id="SM00382">
    <property type="entry name" value="AAA"/>
    <property type="match status" value="1"/>
</dbReference>
<evidence type="ECO:0000256" key="3">
    <source>
        <dbReference type="ARBA" id="ARBA00022840"/>
    </source>
</evidence>
<evidence type="ECO:0000256" key="2">
    <source>
        <dbReference type="ARBA" id="ARBA00022741"/>
    </source>
</evidence>
<keyword evidence="2" id="KW-0547">Nucleotide-binding</keyword>